<organism evidence="1 2">
    <name type="scientific">Caligus rogercresseyi</name>
    <name type="common">Sea louse</name>
    <dbReference type="NCBI Taxonomy" id="217165"/>
    <lineage>
        <taxon>Eukaryota</taxon>
        <taxon>Metazoa</taxon>
        <taxon>Ecdysozoa</taxon>
        <taxon>Arthropoda</taxon>
        <taxon>Crustacea</taxon>
        <taxon>Multicrustacea</taxon>
        <taxon>Hexanauplia</taxon>
        <taxon>Copepoda</taxon>
        <taxon>Siphonostomatoida</taxon>
        <taxon>Caligidae</taxon>
        <taxon>Caligus</taxon>
    </lineage>
</organism>
<keyword evidence="2" id="KW-1185">Reference proteome</keyword>
<reference evidence="2" key="1">
    <citation type="submission" date="2021-01" db="EMBL/GenBank/DDBJ databases">
        <title>Caligus Genome Assembly.</title>
        <authorList>
            <person name="Gallardo-Escarate C."/>
        </authorList>
    </citation>
    <scope>NUCLEOTIDE SEQUENCE [LARGE SCALE GENOMIC DNA]</scope>
</reference>
<evidence type="ECO:0000313" key="1">
    <source>
        <dbReference type="EMBL" id="QQP55490.1"/>
    </source>
</evidence>
<name>A0A7T8QUF7_CALRO</name>
<accession>A0A7T8QUF7</accession>
<feature type="non-terminal residue" evidence="1">
    <location>
        <position position="1"/>
    </location>
</feature>
<evidence type="ECO:0000313" key="2">
    <source>
        <dbReference type="Proteomes" id="UP000595437"/>
    </source>
</evidence>
<sequence>SFMTDLGQEKDTDLLSRLKAIGNGQSRNPDVSLGQKRNVSRAAVSRVVKEFNIISYKGSQAHC</sequence>
<dbReference type="Proteomes" id="UP000595437">
    <property type="component" value="Chromosome 5"/>
</dbReference>
<dbReference type="AlphaFoldDB" id="A0A7T8QUF7"/>
<proteinExistence type="predicted"/>
<gene>
    <name evidence="1" type="ORF">FKW44_008693</name>
</gene>
<protein>
    <submittedName>
        <fullName evidence="1">Uncharacterized protein</fullName>
    </submittedName>
</protein>
<dbReference type="EMBL" id="CP045894">
    <property type="protein sequence ID" value="QQP55490.1"/>
    <property type="molecule type" value="Genomic_DNA"/>
</dbReference>